<sequence>MTQFTPSESAPAVAPSLAATDDLTGRTALISGGSRGIGHAIAVALAARGANVALLAKTDTPHPKLAGTVHTAVEDIQAAGGQGLAVVGDVRRDEDVIAAVEQTVQAFGGIDIVINNASAIDLSPTEVLDMKRYDLMHDINVRGTFLLSKTAAPHLRTSAAKHRAGTDASTDDDARSASGAAGPAAAAAAQEGFTPQILTLSPPLALRESGLDPVWLGRHLGYTMSKYGMSMTTVGLAAELEPDGVVVNSLWPATYIDTAAIRNLAALAGEQGETMIRGARRVDIVADAAVAMLSGQVRETAPDGSQRPISGAFLTDEQVLRRLGVEDFTDYAVDPDAELIADAFL</sequence>
<dbReference type="RefSeq" id="WP_179440886.1">
    <property type="nucleotide sequence ID" value="NZ_BAAALK010000008.1"/>
</dbReference>
<dbReference type="InterPro" id="IPR036291">
    <property type="entry name" value="NAD(P)-bd_dom_sf"/>
</dbReference>
<dbReference type="InterPro" id="IPR002347">
    <property type="entry name" value="SDR_fam"/>
</dbReference>
<dbReference type="PRINTS" id="PR00081">
    <property type="entry name" value="GDHRDH"/>
</dbReference>
<dbReference type="AlphaFoldDB" id="A0A7Z0J270"/>
<evidence type="ECO:0000256" key="1">
    <source>
        <dbReference type="SAM" id="MobiDB-lite"/>
    </source>
</evidence>
<reference evidence="2 3" key="1">
    <citation type="submission" date="2020-07" db="EMBL/GenBank/DDBJ databases">
        <title>Sequencing the genomes of 1000 actinobacteria strains.</title>
        <authorList>
            <person name="Klenk H.-P."/>
        </authorList>
    </citation>
    <scope>NUCLEOTIDE SEQUENCE [LARGE SCALE GENOMIC DNA]</scope>
    <source>
        <strain evidence="2 3">DSM 15664</strain>
    </source>
</reference>
<dbReference type="PANTHER" id="PTHR42808">
    <property type="entry name" value="HYDROXYSTEROID DEHYDROGENASE-LIKE PROTEIN 2"/>
    <property type="match status" value="1"/>
</dbReference>
<dbReference type="EMBL" id="JACCFQ010000001">
    <property type="protein sequence ID" value="NYJ15847.1"/>
    <property type="molecule type" value="Genomic_DNA"/>
</dbReference>
<dbReference type="Proteomes" id="UP000560069">
    <property type="component" value="Unassembled WGS sequence"/>
</dbReference>
<evidence type="ECO:0000313" key="2">
    <source>
        <dbReference type="EMBL" id="NYJ15847.1"/>
    </source>
</evidence>
<keyword evidence="3" id="KW-1185">Reference proteome</keyword>
<evidence type="ECO:0000313" key="3">
    <source>
        <dbReference type="Proteomes" id="UP000560069"/>
    </source>
</evidence>
<name>A0A7Z0J270_9MICC</name>
<proteinExistence type="predicted"/>
<organism evidence="2 3">
    <name type="scientific">Nesterenkonia sandarakina</name>
    <dbReference type="NCBI Taxonomy" id="272918"/>
    <lineage>
        <taxon>Bacteria</taxon>
        <taxon>Bacillati</taxon>
        <taxon>Actinomycetota</taxon>
        <taxon>Actinomycetes</taxon>
        <taxon>Micrococcales</taxon>
        <taxon>Micrococcaceae</taxon>
        <taxon>Nesterenkonia</taxon>
    </lineage>
</organism>
<comment type="caution">
    <text evidence="2">The sequence shown here is derived from an EMBL/GenBank/DDBJ whole genome shotgun (WGS) entry which is preliminary data.</text>
</comment>
<gene>
    <name evidence="2" type="ORF">HNR11_000381</name>
</gene>
<dbReference type="Pfam" id="PF00106">
    <property type="entry name" value="adh_short"/>
    <property type="match status" value="1"/>
</dbReference>
<accession>A0A7Z0J270</accession>
<dbReference type="Gene3D" id="3.40.50.720">
    <property type="entry name" value="NAD(P)-binding Rossmann-like Domain"/>
    <property type="match status" value="1"/>
</dbReference>
<dbReference type="SUPFAM" id="SSF51735">
    <property type="entry name" value="NAD(P)-binding Rossmann-fold domains"/>
    <property type="match status" value="1"/>
</dbReference>
<dbReference type="PANTHER" id="PTHR42808:SF3">
    <property type="entry name" value="HYDROXYSTEROID DEHYDROGENASE-LIKE PROTEIN 2"/>
    <property type="match status" value="1"/>
</dbReference>
<feature type="region of interest" description="Disordered" evidence="1">
    <location>
        <begin position="157"/>
        <end position="181"/>
    </location>
</feature>
<dbReference type="InterPro" id="IPR051935">
    <property type="entry name" value="HSDL2"/>
</dbReference>
<protein>
    <submittedName>
        <fullName evidence="2">Citronellol/citronellal dehydrogenase</fullName>
    </submittedName>
</protein>